<feature type="transmembrane region" description="Helical" evidence="1">
    <location>
        <begin position="84"/>
        <end position="108"/>
    </location>
</feature>
<keyword evidence="1" id="KW-0472">Membrane</keyword>
<dbReference type="STRING" id="517719.SAMN05421762_2474"/>
<keyword evidence="3" id="KW-1185">Reference proteome</keyword>
<dbReference type="OrthoDB" id="7859336at2"/>
<evidence type="ECO:0000256" key="1">
    <source>
        <dbReference type="SAM" id="Phobius"/>
    </source>
</evidence>
<dbReference type="Proteomes" id="UP000231644">
    <property type="component" value="Unassembled WGS sequence"/>
</dbReference>
<evidence type="ECO:0000313" key="3">
    <source>
        <dbReference type="Proteomes" id="UP000231644"/>
    </source>
</evidence>
<dbReference type="Pfam" id="PF04403">
    <property type="entry name" value="PqiA"/>
    <property type="match status" value="1"/>
</dbReference>
<feature type="transmembrane region" description="Helical" evidence="1">
    <location>
        <begin position="120"/>
        <end position="140"/>
    </location>
</feature>
<protein>
    <submittedName>
        <fullName evidence="2">Paraquat-inducible protein A</fullName>
    </submittedName>
</protein>
<sequence>MPLPFYLNLSLLVLFPLSWVAPLVRAGFLPLFGLSEISVLSGIASLWQTDVFLALVVALFALVAPMAKVLALALVQSGRAPLRWLAPLTGLGRLAMADVFLIALYITLAKGLGVGRVETAWGLYLFTFCVLASLALSLWAKRDLARAAD</sequence>
<name>A0A1I1MU39_9RHOB</name>
<dbReference type="InterPro" id="IPR007498">
    <property type="entry name" value="PqiA-like"/>
</dbReference>
<organism evidence="2 3">
    <name type="scientific">Pseudooceanicola nitratireducens</name>
    <dbReference type="NCBI Taxonomy" id="517719"/>
    <lineage>
        <taxon>Bacteria</taxon>
        <taxon>Pseudomonadati</taxon>
        <taxon>Pseudomonadota</taxon>
        <taxon>Alphaproteobacteria</taxon>
        <taxon>Rhodobacterales</taxon>
        <taxon>Paracoccaceae</taxon>
        <taxon>Pseudooceanicola</taxon>
    </lineage>
</organism>
<dbReference type="RefSeq" id="WP_093447629.1">
    <property type="nucleotide sequence ID" value="NZ_FNZG01000001.1"/>
</dbReference>
<dbReference type="AlphaFoldDB" id="A0A1I1MU39"/>
<evidence type="ECO:0000313" key="2">
    <source>
        <dbReference type="EMBL" id="SFC86093.1"/>
    </source>
</evidence>
<gene>
    <name evidence="2" type="ORF">SAMN05421762_2474</name>
</gene>
<reference evidence="2 3" key="1">
    <citation type="submission" date="2016-10" db="EMBL/GenBank/DDBJ databases">
        <authorList>
            <person name="de Groot N.N."/>
        </authorList>
    </citation>
    <scope>NUCLEOTIDE SEQUENCE [LARGE SCALE GENOMIC DNA]</scope>
    <source>
        <strain evidence="2 3">DSM 29619</strain>
    </source>
</reference>
<dbReference type="EMBL" id="FOLX01000001">
    <property type="protein sequence ID" value="SFC86093.1"/>
    <property type="molecule type" value="Genomic_DNA"/>
</dbReference>
<proteinExistence type="predicted"/>
<keyword evidence="1" id="KW-1133">Transmembrane helix</keyword>
<accession>A0A1I1MU39</accession>
<feature type="transmembrane region" description="Helical" evidence="1">
    <location>
        <begin position="50"/>
        <end position="72"/>
    </location>
</feature>
<keyword evidence="1" id="KW-0812">Transmembrane</keyword>